<dbReference type="Proteomes" id="UP000479710">
    <property type="component" value="Unassembled WGS sequence"/>
</dbReference>
<reference evidence="1 2" key="1">
    <citation type="submission" date="2019-11" db="EMBL/GenBank/DDBJ databases">
        <title>Whole genome sequence of Oryza granulata.</title>
        <authorList>
            <person name="Li W."/>
        </authorList>
    </citation>
    <scope>NUCLEOTIDE SEQUENCE [LARGE SCALE GENOMIC DNA]</scope>
    <source>
        <strain evidence="2">cv. Menghai</strain>
        <tissue evidence="1">Leaf</tissue>
    </source>
</reference>
<accession>A0A6G1EP76</accession>
<dbReference type="AlphaFoldDB" id="A0A6G1EP76"/>
<gene>
    <name evidence="1" type="ORF">E2562_024141</name>
</gene>
<evidence type="ECO:0000313" key="1">
    <source>
        <dbReference type="EMBL" id="KAF0926419.1"/>
    </source>
</evidence>
<proteinExistence type="predicted"/>
<comment type="caution">
    <text evidence="1">The sequence shown here is derived from an EMBL/GenBank/DDBJ whole genome shotgun (WGS) entry which is preliminary data.</text>
</comment>
<sequence>MHHHRPFALAKTTVNIGPLQAASTLAELRVFQKKKLPVDLDGFNGYTNTYIGFRCSNVTSSFKGDSCN</sequence>
<keyword evidence="2" id="KW-1185">Reference proteome</keyword>
<evidence type="ECO:0000313" key="2">
    <source>
        <dbReference type="Proteomes" id="UP000479710"/>
    </source>
</evidence>
<organism evidence="1 2">
    <name type="scientific">Oryza meyeriana var. granulata</name>
    <dbReference type="NCBI Taxonomy" id="110450"/>
    <lineage>
        <taxon>Eukaryota</taxon>
        <taxon>Viridiplantae</taxon>
        <taxon>Streptophyta</taxon>
        <taxon>Embryophyta</taxon>
        <taxon>Tracheophyta</taxon>
        <taxon>Spermatophyta</taxon>
        <taxon>Magnoliopsida</taxon>
        <taxon>Liliopsida</taxon>
        <taxon>Poales</taxon>
        <taxon>Poaceae</taxon>
        <taxon>BOP clade</taxon>
        <taxon>Oryzoideae</taxon>
        <taxon>Oryzeae</taxon>
        <taxon>Oryzinae</taxon>
        <taxon>Oryza</taxon>
        <taxon>Oryza meyeriana</taxon>
    </lineage>
</organism>
<protein>
    <submittedName>
        <fullName evidence="1">Uncharacterized protein</fullName>
    </submittedName>
</protein>
<name>A0A6G1EP76_9ORYZ</name>
<dbReference type="EMBL" id="SPHZ02000003">
    <property type="protein sequence ID" value="KAF0926419.1"/>
    <property type="molecule type" value="Genomic_DNA"/>
</dbReference>